<dbReference type="EMBL" id="CP002209">
    <property type="protein sequence ID" value="ADN75584.1"/>
    <property type="molecule type" value="Genomic_DNA"/>
</dbReference>
<comment type="cofactor">
    <cofactor evidence="1">
        <name>heme c</name>
        <dbReference type="ChEBI" id="CHEBI:61717"/>
    </cofactor>
</comment>
<name>E1SMP5_FERBD</name>
<protein>
    <submittedName>
        <fullName evidence="11">Cytochrome c3</fullName>
    </submittedName>
</protein>
<evidence type="ECO:0000256" key="3">
    <source>
        <dbReference type="ARBA" id="ARBA00022448"/>
    </source>
</evidence>
<evidence type="ECO:0000256" key="6">
    <source>
        <dbReference type="ARBA" id="ARBA00022764"/>
    </source>
</evidence>
<dbReference type="AlphaFoldDB" id="E1SMP5"/>
<keyword evidence="9" id="KW-0732">Signal</keyword>
<dbReference type="Gene3D" id="1.10.1130.10">
    <property type="entry name" value="Flavocytochrome C3, Chain A"/>
    <property type="match status" value="1"/>
</dbReference>
<dbReference type="KEGG" id="fbl:Fbal_1380"/>
<dbReference type="eggNOG" id="COG0484">
    <property type="taxonomic scope" value="Bacteria"/>
</dbReference>
<comment type="subcellular location">
    <subcellularLocation>
        <location evidence="2">Periplasm</location>
    </subcellularLocation>
</comment>
<dbReference type="Proteomes" id="UP000006683">
    <property type="component" value="Chromosome"/>
</dbReference>
<proteinExistence type="predicted"/>
<dbReference type="GO" id="GO:0046872">
    <property type="term" value="F:metal ion binding"/>
    <property type="evidence" value="ECO:0007669"/>
    <property type="project" value="UniProtKB-KW"/>
</dbReference>
<dbReference type="InterPro" id="IPR036280">
    <property type="entry name" value="Multihaem_cyt_sf"/>
</dbReference>
<keyword evidence="6" id="KW-0574">Periplasm</keyword>
<evidence type="ECO:0000313" key="12">
    <source>
        <dbReference type="Proteomes" id="UP000006683"/>
    </source>
</evidence>
<evidence type="ECO:0000259" key="10">
    <source>
        <dbReference type="Pfam" id="PF14537"/>
    </source>
</evidence>
<organism evidence="11 12">
    <name type="scientific">Ferrimonas balearica (strain DSM 9799 / CCM 4581 / KCTC 23876 / PAT)</name>
    <dbReference type="NCBI Taxonomy" id="550540"/>
    <lineage>
        <taxon>Bacteria</taxon>
        <taxon>Pseudomonadati</taxon>
        <taxon>Pseudomonadota</taxon>
        <taxon>Gammaproteobacteria</taxon>
        <taxon>Alteromonadales</taxon>
        <taxon>Ferrimonadaceae</taxon>
        <taxon>Ferrimonas</taxon>
    </lineage>
</organism>
<feature type="signal peptide" evidence="9">
    <location>
        <begin position="1"/>
        <end position="20"/>
    </location>
</feature>
<dbReference type="HOGENOM" id="CLU_164073_0_0_6"/>
<feature type="chain" id="PRO_5003151615" evidence="9">
    <location>
        <begin position="21"/>
        <end position="105"/>
    </location>
</feature>
<dbReference type="STRING" id="550540.Fbal_1380"/>
<dbReference type="GeneID" id="67181600"/>
<evidence type="ECO:0000256" key="9">
    <source>
        <dbReference type="SAM" id="SignalP"/>
    </source>
</evidence>
<sequence length="105" mass="10955">MLRKLLIALFGLGLVFGAAAADTVADAHAEMNGCESCHQDGSPSSDGAYENEQCVACHGGMAELEGEQHAAHADMLVCSDCHAVHDMEVGQKPTCDACHDDGRTP</sequence>
<dbReference type="RefSeq" id="WP_013344890.1">
    <property type="nucleotide sequence ID" value="NC_014541.1"/>
</dbReference>
<reference evidence="11 12" key="1">
    <citation type="journal article" date="2010" name="Stand. Genomic Sci.">
        <title>Complete genome sequence of Ferrimonas balearica type strain (PAT).</title>
        <authorList>
            <person name="Nolan M."/>
            <person name="Sikorski J."/>
            <person name="Davenport K."/>
            <person name="Lucas S."/>
            <person name="Glavina Del Rio T."/>
            <person name="Tice H."/>
            <person name="Cheng J."/>
            <person name="Goodwin L."/>
            <person name="Pitluck S."/>
            <person name="Liolios K."/>
            <person name="Ivanova N."/>
            <person name="Mavromatis K."/>
            <person name="Ovchinnikova G."/>
            <person name="Pati A."/>
            <person name="Chen A."/>
            <person name="Palaniappan K."/>
            <person name="Land M."/>
            <person name="Hauser L."/>
            <person name="Chang Y."/>
            <person name="Jeffries C."/>
            <person name="Tapia R."/>
            <person name="Brettin T."/>
            <person name="Detter J."/>
            <person name="Han C."/>
            <person name="Yasawong M."/>
            <person name="Rohde M."/>
            <person name="Tindall B."/>
            <person name="Goker M."/>
            <person name="Woyke T."/>
            <person name="Bristow J."/>
            <person name="Eisen J."/>
            <person name="Markowitz V."/>
            <person name="Hugenholtz P."/>
            <person name="Kyrpides N."/>
            <person name="Klenk H."/>
            <person name="Lapidus A."/>
        </authorList>
    </citation>
    <scope>NUCLEOTIDE SEQUENCE [LARGE SCALE GENOMIC DNA]</scope>
    <source>
        <strain evidence="12">DSM 9799 / CCM 4581 / KCTC 23876 / PAT</strain>
    </source>
</reference>
<evidence type="ECO:0000256" key="4">
    <source>
        <dbReference type="ARBA" id="ARBA00022617"/>
    </source>
</evidence>
<keyword evidence="12" id="KW-1185">Reference proteome</keyword>
<dbReference type="SUPFAM" id="SSF48695">
    <property type="entry name" value="Multiheme cytochromes"/>
    <property type="match status" value="1"/>
</dbReference>
<evidence type="ECO:0000256" key="1">
    <source>
        <dbReference type="ARBA" id="ARBA00001926"/>
    </source>
</evidence>
<keyword evidence="3" id="KW-0813">Transport</keyword>
<feature type="domain" description="Tetrahaem cytochrome" evidence="10">
    <location>
        <begin position="28"/>
        <end position="100"/>
    </location>
</feature>
<evidence type="ECO:0000256" key="7">
    <source>
        <dbReference type="ARBA" id="ARBA00022982"/>
    </source>
</evidence>
<dbReference type="GO" id="GO:0042597">
    <property type="term" value="C:periplasmic space"/>
    <property type="evidence" value="ECO:0007669"/>
    <property type="project" value="UniProtKB-SubCell"/>
</dbReference>
<evidence type="ECO:0000256" key="2">
    <source>
        <dbReference type="ARBA" id="ARBA00004418"/>
    </source>
</evidence>
<keyword evidence="7" id="KW-0249">Electron transport</keyword>
<dbReference type="FunFam" id="1.10.1130.10:FF:000003">
    <property type="entry name" value="Fumarate reductase flavoprotein subunit"/>
    <property type="match status" value="1"/>
</dbReference>
<keyword evidence="4" id="KW-0349">Heme</keyword>
<evidence type="ECO:0000256" key="8">
    <source>
        <dbReference type="ARBA" id="ARBA00023004"/>
    </source>
</evidence>
<accession>E1SMP5</accession>
<dbReference type="InterPro" id="IPR012286">
    <property type="entry name" value="Tetrahaem_cytochrome"/>
</dbReference>
<keyword evidence="5" id="KW-0479">Metal-binding</keyword>
<gene>
    <name evidence="11" type="ordered locus">Fbal_1380</name>
</gene>
<evidence type="ECO:0000256" key="5">
    <source>
        <dbReference type="ARBA" id="ARBA00022723"/>
    </source>
</evidence>
<evidence type="ECO:0000313" key="11">
    <source>
        <dbReference type="EMBL" id="ADN75584.1"/>
    </source>
</evidence>
<dbReference type="Pfam" id="PF14537">
    <property type="entry name" value="Cytochrom_c3_2"/>
    <property type="match status" value="1"/>
</dbReference>
<keyword evidence="8" id="KW-0408">Iron</keyword>